<dbReference type="Proteomes" id="UP001642409">
    <property type="component" value="Unassembled WGS sequence"/>
</dbReference>
<accession>A0AA86UBX6</accession>
<reference evidence="2 3" key="2">
    <citation type="submission" date="2024-07" db="EMBL/GenBank/DDBJ databases">
        <authorList>
            <person name="Akdeniz Z."/>
        </authorList>
    </citation>
    <scope>NUCLEOTIDE SEQUENCE [LARGE SCALE GENOMIC DNA]</scope>
</reference>
<protein>
    <submittedName>
        <fullName evidence="1">Uncharacterized protein</fullName>
    </submittedName>
</protein>
<dbReference type="AlphaFoldDB" id="A0AA86UBX6"/>
<dbReference type="EMBL" id="CAXDID020000228">
    <property type="protein sequence ID" value="CAL6060093.1"/>
    <property type="molecule type" value="Genomic_DNA"/>
</dbReference>
<dbReference type="EMBL" id="CATOUU010000800">
    <property type="protein sequence ID" value="CAI9949569.1"/>
    <property type="molecule type" value="Genomic_DNA"/>
</dbReference>
<organism evidence="1">
    <name type="scientific">Hexamita inflata</name>
    <dbReference type="NCBI Taxonomy" id="28002"/>
    <lineage>
        <taxon>Eukaryota</taxon>
        <taxon>Metamonada</taxon>
        <taxon>Diplomonadida</taxon>
        <taxon>Hexamitidae</taxon>
        <taxon>Hexamitinae</taxon>
        <taxon>Hexamita</taxon>
    </lineage>
</organism>
<evidence type="ECO:0000313" key="1">
    <source>
        <dbReference type="EMBL" id="CAI9949569.1"/>
    </source>
</evidence>
<evidence type="ECO:0000313" key="2">
    <source>
        <dbReference type="EMBL" id="CAL6060093.1"/>
    </source>
</evidence>
<evidence type="ECO:0000313" key="3">
    <source>
        <dbReference type="Proteomes" id="UP001642409"/>
    </source>
</evidence>
<comment type="caution">
    <text evidence="1">The sequence shown here is derived from an EMBL/GenBank/DDBJ whole genome shotgun (WGS) entry which is preliminary data.</text>
</comment>
<keyword evidence="3" id="KW-1185">Reference proteome</keyword>
<reference evidence="1" key="1">
    <citation type="submission" date="2023-06" db="EMBL/GenBank/DDBJ databases">
        <authorList>
            <person name="Kurt Z."/>
        </authorList>
    </citation>
    <scope>NUCLEOTIDE SEQUENCE</scope>
</reference>
<gene>
    <name evidence="1" type="ORF">HINF_LOCUS37214</name>
    <name evidence="2" type="ORF">HINF_LOCUS49061</name>
</gene>
<sequence length="826" mass="96328">MNIINMFNEACMPQQPFTSESQCLKYVQDMKQFLLSDSISLKQIWDNKYDENDEVLYSVESRIYHQFFGQYKDNIDENDIYEMQQFLSQIRDKYAISSNLLPGLRKSNKQLHDLQLLLMLLTGSPDLSQPNVSQALLTVSTVRSRCETSGFDPNFISSLLSAAHLHSDFKQFAFMIPNFFETSQVPSFSSAQVITDFLLQGVKKFEHNFSVSFKDALNRCIALPDYVEPGEPEFLKSEELKLYQDFIYYAFGVKTEHPIHFAKVYFKNYLSQLQAKAVCKSLEKCVMRILNLENVEQMQNIILMLSGTHIQLNLESPIEHFCKETESLISSFNNKSSFRIEELVEFAVFENYKNIETFVHEDKKIMLSLEEKSRIEKVLSAFQIHLFGTDVVHKQPTLTLVAVLNKLHRTLDAHEAIGIMPKLVLYDQQLQSRASMLLLGKELNFNFMKLEVISILKNFTCSKYISLFTMFLKASQASKASQSTDWQNSLDLSGYNQFYIHNKIELKVAEIGQISTYINELFQTNKLSLLNLHLSYFEPIIKLQKQSVMAFILEEQKHFEDTLIKTQSKLLYNTDQLVTQCQQNLDSNVQIGADYLFKLCKYDVLLQREEQYTTFVVSNDIASVFVNVFKQLGLKYSPTQATFAFMNLQSIKEQIFQDFMHLKDFPLDASLFDQIKYLTMLFSEDNVLVAFQEDKWHESLCKMLITPCEFFLLTKNKTNYRECLQISLEMFQQHHTLDRAHRFGVNVHPNDFLKMNRSAETILKEFQAKAFENYIKMKFKFGNEFKSLGELIDLLEKEDLNEKKEEKVERVDDIIMQQMQEAVTLE</sequence>
<proteinExistence type="predicted"/>
<name>A0AA86UBX6_9EUKA</name>